<dbReference type="AlphaFoldDB" id="A0A8S9TG98"/>
<reference evidence="1" key="1">
    <citation type="submission" date="2020-03" db="EMBL/GenBank/DDBJ databases">
        <title>Hybrid Assembly of Korean Phytophthora infestans isolates.</title>
        <authorList>
            <person name="Prokchorchik M."/>
            <person name="Lee Y."/>
            <person name="Seo J."/>
            <person name="Cho J.-H."/>
            <person name="Park Y.-E."/>
            <person name="Jang D.-C."/>
            <person name="Im J.-S."/>
            <person name="Choi J.-G."/>
            <person name="Park H.-J."/>
            <person name="Lee G.-B."/>
            <person name="Lee Y.-G."/>
            <person name="Hong S.-Y."/>
            <person name="Cho K."/>
            <person name="Sohn K.H."/>
        </authorList>
    </citation>
    <scope>NUCLEOTIDE SEQUENCE</scope>
    <source>
        <strain evidence="1">KR_2_A2</strain>
    </source>
</reference>
<comment type="caution">
    <text evidence="1">The sequence shown here is derived from an EMBL/GenBank/DDBJ whole genome shotgun (WGS) entry which is preliminary data.</text>
</comment>
<dbReference type="Gene3D" id="1.25.40.20">
    <property type="entry name" value="Ankyrin repeat-containing domain"/>
    <property type="match status" value="2"/>
</dbReference>
<dbReference type="InterPro" id="IPR036770">
    <property type="entry name" value="Ankyrin_rpt-contain_sf"/>
</dbReference>
<dbReference type="Pfam" id="PF12796">
    <property type="entry name" value="Ank_2"/>
    <property type="match status" value="1"/>
</dbReference>
<dbReference type="SUPFAM" id="SSF48403">
    <property type="entry name" value="Ankyrin repeat"/>
    <property type="match status" value="1"/>
</dbReference>
<dbReference type="PANTHER" id="PTHR46586">
    <property type="entry name" value="ANKYRIN REPEAT-CONTAINING PROTEIN"/>
    <property type="match status" value="1"/>
</dbReference>
<dbReference type="PANTHER" id="PTHR46586:SF3">
    <property type="entry name" value="ANKYRIN REPEAT-CONTAINING PROTEIN"/>
    <property type="match status" value="1"/>
</dbReference>
<dbReference type="EMBL" id="JAACNO010003255">
    <property type="protein sequence ID" value="KAF4127536.1"/>
    <property type="molecule type" value="Genomic_DNA"/>
</dbReference>
<accession>A0A8S9TG98</accession>
<sequence>MRTDLPMLTSARVVARSCLADGELPHVVYRLNELLDDFSADCTIAEAYKRTGSVRLMKYLAAREDPDEINTFYRRWLFNTVTEMAALRGDLESLQWLMEIYLPDEFSPKVVATAAANGHLNLLRWLYEKYRDRGYWNHTEMCGALTNGHVEVIKWLQTHAVPRPECMSKVMDAAAVVGNLDTVKWLHEEHNVSICSALSNAMSNCQWETSRWILEQRHLVLPWISWDQPAKDGALEFLKLLHSHSIGHLGYFTLQAAASNGHLDIVKWLHFDLGAMLTCDAMKKAAENGHLDTMKWFHEQGCTGCDVNTLITAASSGHLDVVKWLHKHNIHPTCSAAISSAA</sequence>
<evidence type="ECO:0000313" key="2">
    <source>
        <dbReference type="Proteomes" id="UP000704712"/>
    </source>
</evidence>
<protein>
    <submittedName>
        <fullName evidence="1">Ankyrin repeats domain-containing protein</fullName>
    </submittedName>
</protein>
<dbReference type="InterPro" id="IPR002110">
    <property type="entry name" value="Ankyrin_rpt"/>
</dbReference>
<name>A0A8S9TG98_PHYIN</name>
<gene>
    <name evidence="1" type="ORF">GN958_ATG23265</name>
</gene>
<evidence type="ECO:0000313" key="1">
    <source>
        <dbReference type="EMBL" id="KAF4127536.1"/>
    </source>
</evidence>
<organism evidence="1 2">
    <name type="scientific">Phytophthora infestans</name>
    <name type="common">Potato late blight agent</name>
    <name type="synonym">Botrytis infestans</name>
    <dbReference type="NCBI Taxonomy" id="4787"/>
    <lineage>
        <taxon>Eukaryota</taxon>
        <taxon>Sar</taxon>
        <taxon>Stramenopiles</taxon>
        <taxon>Oomycota</taxon>
        <taxon>Peronosporomycetes</taxon>
        <taxon>Peronosporales</taxon>
        <taxon>Peronosporaceae</taxon>
        <taxon>Phytophthora</taxon>
    </lineage>
</organism>
<dbReference type="InterPro" id="IPR052050">
    <property type="entry name" value="SecEffector_AnkRepeat"/>
</dbReference>
<dbReference type="Proteomes" id="UP000704712">
    <property type="component" value="Unassembled WGS sequence"/>
</dbReference>
<proteinExistence type="predicted"/>